<name>A0A223LFT7_9CAUD</name>
<dbReference type="RefSeq" id="YP_009834503.1">
    <property type="nucleotide sequence ID" value="NC_048673.1"/>
</dbReference>
<proteinExistence type="predicted"/>
<evidence type="ECO:0000313" key="2">
    <source>
        <dbReference type="Proteomes" id="UP000226092"/>
    </source>
</evidence>
<protein>
    <submittedName>
        <fullName evidence="1">Uncharacterized protein</fullName>
    </submittedName>
</protein>
<reference evidence="1 2" key="1">
    <citation type="submission" date="2017-07" db="EMBL/GenBank/DDBJ databases">
        <title>In vitro design and evaluation of phage cocktails against multidrug-resistant Aeromonas salmonicida.</title>
        <authorList>
            <person name="Chen L."/>
            <person name="Yuan S."/>
            <person name="Ma Y."/>
        </authorList>
    </citation>
    <scope>NUCLEOTIDE SEQUENCE [LARGE SCALE GENOMIC DNA]</scope>
</reference>
<dbReference type="KEGG" id="vg:55604570"/>
<dbReference type="GeneID" id="55604570"/>
<keyword evidence="2" id="KW-1185">Reference proteome</keyword>
<sequence length="145" mass="17006">MSLKTINQSQLERALENYTKIMSMVNDAVDIRVNLRMNETMVVGWIFKRRVNTCQYFQDNSFAGGFYTEKYIRAEVTKNLLRKIGILHVEKVSLYQSMVDIDGADPFIQADEEMCNFIDLMIVKTPLVVEKIIANYHDLYRTRHE</sequence>
<dbReference type="EMBL" id="MF448340">
    <property type="protein sequence ID" value="ASU00349.1"/>
    <property type="molecule type" value="Genomic_DNA"/>
</dbReference>
<organism evidence="1 2">
    <name type="scientific">Aeromonas phage AS-zj</name>
    <dbReference type="NCBI Taxonomy" id="2024208"/>
    <lineage>
        <taxon>Viruses</taxon>
        <taxon>Duplodnaviria</taxon>
        <taxon>Heunggongvirae</taxon>
        <taxon>Uroviricota</taxon>
        <taxon>Caudoviricetes</taxon>
        <taxon>Pantevenvirales</taxon>
        <taxon>Straboviridae</taxon>
        <taxon>Emmerichvirinae</taxon>
        <taxon>Ceceduovirus</taxon>
        <taxon>Ceceduovirus aszj</taxon>
    </lineage>
</organism>
<dbReference type="Proteomes" id="UP000226092">
    <property type="component" value="Segment"/>
</dbReference>
<accession>A0A223LFT7</accession>
<evidence type="ECO:0000313" key="1">
    <source>
        <dbReference type="EMBL" id="ASU00349.1"/>
    </source>
</evidence>